<evidence type="ECO:0000256" key="1">
    <source>
        <dbReference type="ARBA" id="ARBA00010040"/>
    </source>
</evidence>
<keyword evidence="2" id="KW-0645">Protease</keyword>
<dbReference type="Gene3D" id="2.120.10.30">
    <property type="entry name" value="TolB, C-terminal domain"/>
    <property type="match status" value="1"/>
</dbReference>
<sequence>MVHEAIVLFPKFKRTRLMRILPFLQLGFAAQVPLYSSSIPPASAPQIPQMATDFTLSEGANALSPQDMLTLPRPGAPLPNDIGDLAIVPISTYSFQDRKSHKSLSVITLGDGDAYDIPLPDGGDAFWLDSRTIAHVVTKDDTQSLYTIPISTSPLSSDLSSHIGSFPITTASAFRYSPSAQRLVFSAYVYPDGLVETVKEQDTAYENRGNSGLVYDETFERQWDTWVGPKSKALIGVSLTKVGAKWVLGETYVNVLKGTGLSSPVEPFGEADDYDISQTHVIFTAKDPQLPKAVHTRQNIYLVAHDGKDLRQLTSGIQGATHSPVFSPSGDKVAWLELALDGHESDRAKVVIYDLKKDVRFTITEDWDRSPDSIIFSPSSALIYATTGDHARIKIFALAVPLTPPSNATQTTQPTALTSSGSISGFTPIPGGRATFALSSLTSPNEVYELSGLDAVEQDLLAGTNADVKATTLTRITSFSSTGLQGKDLSPGKDFWFKGTAEGQDTHGYVITPPGFECGVNGKWPAVMLIHGGPESAWFDQWSTRWNPNVFASQGYVVVAINPTGSTSFGQKFTDGINQNWGGRPIQDLLLGWKYILQEYPEIDQNRTAAAGASYGGYAINWIQGNPELGFGFKALVCHDGVFDTTYNGYATDELFFFNHEWGGRPWDPAAFEASRKYSPAYTVAKWSTPQLTIHSSKDYRLPEGDGIAVFHALQQLGVPSRLLIFPDENHWVINAGNSLKWHYEVFRWLDQFIALS</sequence>
<evidence type="ECO:0000259" key="6">
    <source>
        <dbReference type="Pfam" id="PF00326"/>
    </source>
</evidence>
<dbReference type="EMBL" id="JABBWM010000015">
    <property type="protein sequence ID" value="KAG2112205.1"/>
    <property type="molecule type" value="Genomic_DNA"/>
</dbReference>
<dbReference type="Pfam" id="PF00326">
    <property type="entry name" value="Peptidase_S9"/>
    <property type="match status" value="1"/>
</dbReference>
<reference evidence="7" key="1">
    <citation type="journal article" date="2020" name="New Phytol.">
        <title>Comparative genomics reveals dynamic genome evolution in host specialist ectomycorrhizal fungi.</title>
        <authorList>
            <person name="Lofgren L.A."/>
            <person name="Nguyen N.H."/>
            <person name="Vilgalys R."/>
            <person name="Ruytinx J."/>
            <person name="Liao H.L."/>
            <person name="Branco S."/>
            <person name="Kuo A."/>
            <person name="LaButti K."/>
            <person name="Lipzen A."/>
            <person name="Andreopoulos W."/>
            <person name="Pangilinan J."/>
            <person name="Riley R."/>
            <person name="Hundley H."/>
            <person name="Na H."/>
            <person name="Barry K."/>
            <person name="Grigoriev I.V."/>
            <person name="Stajich J.E."/>
            <person name="Kennedy P.G."/>
        </authorList>
    </citation>
    <scope>NUCLEOTIDE SEQUENCE</scope>
    <source>
        <strain evidence="7">FC423</strain>
    </source>
</reference>
<evidence type="ECO:0000256" key="2">
    <source>
        <dbReference type="ARBA" id="ARBA00022670"/>
    </source>
</evidence>
<dbReference type="InterPro" id="IPR001375">
    <property type="entry name" value="Peptidase_S9_cat"/>
</dbReference>
<dbReference type="GO" id="GO:0004252">
    <property type="term" value="F:serine-type endopeptidase activity"/>
    <property type="evidence" value="ECO:0007669"/>
    <property type="project" value="TreeGrafter"/>
</dbReference>
<evidence type="ECO:0000256" key="3">
    <source>
        <dbReference type="ARBA" id="ARBA00022729"/>
    </source>
</evidence>
<dbReference type="InterPro" id="IPR011042">
    <property type="entry name" value="6-blade_b-propeller_TolB-like"/>
</dbReference>
<evidence type="ECO:0000256" key="5">
    <source>
        <dbReference type="ARBA" id="ARBA00032829"/>
    </source>
</evidence>
<dbReference type="GeneID" id="64698846"/>
<dbReference type="Gene3D" id="3.40.50.1820">
    <property type="entry name" value="alpha/beta hydrolase"/>
    <property type="match status" value="1"/>
</dbReference>
<dbReference type="PANTHER" id="PTHR42776">
    <property type="entry name" value="SERINE PEPTIDASE S9 FAMILY MEMBER"/>
    <property type="match status" value="1"/>
</dbReference>
<evidence type="ECO:0000256" key="4">
    <source>
        <dbReference type="ARBA" id="ARBA00022801"/>
    </source>
</evidence>
<organism evidence="7 8">
    <name type="scientific">Suillus discolor</name>
    <dbReference type="NCBI Taxonomy" id="1912936"/>
    <lineage>
        <taxon>Eukaryota</taxon>
        <taxon>Fungi</taxon>
        <taxon>Dikarya</taxon>
        <taxon>Basidiomycota</taxon>
        <taxon>Agaricomycotina</taxon>
        <taxon>Agaricomycetes</taxon>
        <taxon>Agaricomycetidae</taxon>
        <taxon>Boletales</taxon>
        <taxon>Suillineae</taxon>
        <taxon>Suillaceae</taxon>
        <taxon>Suillus</taxon>
    </lineage>
</organism>
<dbReference type="OrthoDB" id="416344at2759"/>
<accession>A0A9P7JWB8</accession>
<gene>
    <name evidence="7" type="ORF">F5147DRAFT_684262</name>
</gene>
<dbReference type="RefSeq" id="XP_041295136.1">
    <property type="nucleotide sequence ID" value="XM_041436587.1"/>
</dbReference>
<comment type="caution">
    <text evidence="7">The sequence shown here is derived from an EMBL/GenBank/DDBJ whole genome shotgun (WGS) entry which is preliminary data.</text>
</comment>
<dbReference type="FunFam" id="3.40.50.1820:FF:000028">
    <property type="entry name" value="S9 family peptidase"/>
    <property type="match status" value="1"/>
</dbReference>
<protein>
    <recommendedName>
        <fullName evidence="5">Dipeptidyl-peptidase V</fullName>
    </recommendedName>
</protein>
<dbReference type="PANTHER" id="PTHR42776:SF13">
    <property type="entry name" value="DIPEPTIDYL-PEPTIDASE 5"/>
    <property type="match status" value="1"/>
</dbReference>
<dbReference type="GO" id="GO:0006508">
    <property type="term" value="P:proteolysis"/>
    <property type="evidence" value="ECO:0007669"/>
    <property type="project" value="UniProtKB-KW"/>
</dbReference>
<keyword evidence="4 7" id="KW-0378">Hydrolase</keyword>
<evidence type="ECO:0000313" key="7">
    <source>
        <dbReference type="EMBL" id="KAG2112205.1"/>
    </source>
</evidence>
<evidence type="ECO:0000313" key="8">
    <source>
        <dbReference type="Proteomes" id="UP000823399"/>
    </source>
</evidence>
<comment type="similarity">
    <text evidence="1">Belongs to the peptidase S9C family.</text>
</comment>
<dbReference type="InterPro" id="IPR029058">
    <property type="entry name" value="AB_hydrolase_fold"/>
</dbReference>
<proteinExistence type="inferred from homology"/>
<keyword evidence="8" id="KW-1185">Reference proteome</keyword>
<keyword evidence="3" id="KW-0732">Signal</keyword>
<feature type="domain" description="Peptidase S9 prolyl oligopeptidase catalytic" evidence="6">
    <location>
        <begin position="542"/>
        <end position="754"/>
    </location>
</feature>
<name>A0A9P7JWB8_9AGAM</name>
<dbReference type="Proteomes" id="UP000823399">
    <property type="component" value="Unassembled WGS sequence"/>
</dbReference>
<dbReference type="SUPFAM" id="SSF69304">
    <property type="entry name" value="Tricorn protease N-terminal domain"/>
    <property type="match status" value="1"/>
</dbReference>
<dbReference type="SUPFAM" id="SSF53474">
    <property type="entry name" value="alpha/beta-Hydrolases"/>
    <property type="match status" value="1"/>
</dbReference>
<dbReference type="AlphaFoldDB" id="A0A9P7JWB8"/>